<evidence type="ECO:0000313" key="7">
    <source>
        <dbReference type="Proteomes" id="UP000694559"/>
    </source>
</evidence>
<comment type="subcellular location">
    <subcellularLocation>
        <location evidence="1">Cytoplasm</location>
    </subcellularLocation>
</comment>
<sequence>MQKYVIEAPSHPDIARSPSPTMSLPPSWKYTSETHLSPVAFQPTLKSPSRSPKGPPVSFYNRNLTESQLSKQETSKQQPYQLQSPLFVRSPVKEPMRPVVPEGGYVTQASSSTSPLASSPLSYPPVQPSPSRTLPGLFAPLPGNVLPFQKIRANAETSPEASFDYSSKILSPRAKGVFQAPRPSYSTKNAGIEPQVWKPSFYYK</sequence>
<dbReference type="AlphaFoldDB" id="A0A8C6XWQ4"/>
<dbReference type="GO" id="GO:0097444">
    <property type="term" value="C:spine apparatus"/>
    <property type="evidence" value="ECO:0007669"/>
    <property type="project" value="TreeGrafter"/>
</dbReference>
<proteinExistence type="inferred from homology"/>
<dbReference type="PANTHER" id="PTHR24217">
    <property type="entry name" value="PUTATIVE-RELATED"/>
    <property type="match status" value="1"/>
</dbReference>
<dbReference type="InterPro" id="IPR051976">
    <property type="entry name" value="Synaptopodin_domain"/>
</dbReference>
<dbReference type="GeneTree" id="ENSGT00950000183054"/>
<dbReference type="Proteomes" id="UP000694559">
    <property type="component" value="Unplaced"/>
</dbReference>
<evidence type="ECO:0000256" key="4">
    <source>
        <dbReference type="ARBA" id="ARBA00038161"/>
    </source>
</evidence>
<comment type="similarity">
    <text evidence="4">Belongs to the synaptopodin family.</text>
</comment>
<feature type="region of interest" description="Disordered" evidence="5">
    <location>
        <begin position="1"/>
        <end position="135"/>
    </location>
</feature>
<reference evidence="6" key="2">
    <citation type="submission" date="2025-09" db="UniProtKB">
        <authorList>
            <consortium name="Ensembl"/>
        </authorList>
    </citation>
    <scope>IDENTIFICATION</scope>
</reference>
<evidence type="ECO:0000256" key="3">
    <source>
        <dbReference type="ARBA" id="ARBA00022553"/>
    </source>
</evidence>
<organism evidence="6 7">
    <name type="scientific">Naja naja</name>
    <name type="common">Indian cobra</name>
    <dbReference type="NCBI Taxonomy" id="35670"/>
    <lineage>
        <taxon>Eukaryota</taxon>
        <taxon>Metazoa</taxon>
        <taxon>Chordata</taxon>
        <taxon>Craniata</taxon>
        <taxon>Vertebrata</taxon>
        <taxon>Euteleostomi</taxon>
        <taxon>Lepidosauria</taxon>
        <taxon>Squamata</taxon>
        <taxon>Bifurcata</taxon>
        <taxon>Unidentata</taxon>
        <taxon>Episquamata</taxon>
        <taxon>Toxicofera</taxon>
        <taxon>Serpentes</taxon>
        <taxon>Colubroidea</taxon>
        <taxon>Elapidae</taxon>
        <taxon>Elapinae</taxon>
        <taxon>Naja</taxon>
    </lineage>
</organism>
<dbReference type="GO" id="GO:0030018">
    <property type="term" value="C:Z disc"/>
    <property type="evidence" value="ECO:0007669"/>
    <property type="project" value="TreeGrafter"/>
</dbReference>
<dbReference type="OMA" id="YDANICL"/>
<evidence type="ECO:0000256" key="5">
    <source>
        <dbReference type="SAM" id="MobiDB-lite"/>
    </source>
</evidence>
<evidence type="ECO:0000256" key="1">
    <source>
        <dbReference type="ARBA" id="ARBA00004496"/>
    </source>
</evidence>
<dbReference type="GO" id="GO:0003779">
    <property type="term" value="F:actin binding"/>
    <property type="evidence" value="ECO:0007669"/>
    <property type="project" value="TreeGrafter"/>
</dbReference>
<feature type="compositionally biased region" description="Polar residues" evidence="5">
    <location>
        <begin position="60"/>
        <end position="84"/>
    </location>
</feature>
<evidence type="ECO:0008006" key="8">
    <source>
        <dbReference type="Google" id="ProtNLM"/>
    </source>
</evidence>
<dbReference type="GO" id="GO:0001725">
    <property type="term" value="C:stress fiber"/>
    <property type="evidence" value="ECO:0007669"/>
    <property type="project" value="TreeGrafter"/>
</dbReference>
<evidence type="ECO:0000256" key="2">
    <source>
        <dbReference type="ARBA" id="ARBA00022490"/>
    </source>
</evidence>
<dbReference type="PANTHER" id="PTHR24217:SF13">
    <property type="entry name" value="SYNAPTOPODIN"/>
    <property type="match status" value="1"/>
</dbReference>
<keyword evidence="2" id="KW-0963">Cytoplasm</keyword>
<evidence type="ECO:0000313" key="6">
    <source>
        <dbReference type="Ensembl" id="ENSNNAP00000020580.1"/>
    </source>
</evidence>
<keyword evidence="3" id="KW-0597">Phosphoprotein</keyword>
<dbReference type="OrthoDB" id="8943025at2759"/>
<protein>
    <recommendedName>
        <fullName evidence="8">Synaptopodin</fullName>
    </recommendedName>
</protein>
<reference evidence="6" key="1">
    <citation type="submission" date="2025-08" db="UniProtKB">
        <authorList>
            <consortium name="Ensembl"/>
        </authorList>
    </citation>
    <scope>IDENTIFICATION</scope>
</reference>
<dbReference type="GO" id="GO:0005634">
    <property type="term" value="C:nucleus"/>
    <property type="evidence" value="ECO:0007669"/>
    <property type="project" value="TreeGrafter"/>
</dbReference>
<accession>A0A8C6XWQ4</accession>
<name>A0A8C6XWQ4_NAJNA</name>
<dbReference type="Ensembl" id="ENSNNAT00000021585.1">
    <property type="protein sequence ID" value="ENSNNAP00000020580.1"/>
    <property type="gene ID" value="ENSNNAG00000013658.1"/>
</dbReference>
<feature type="compositionally biased region" description="Polar residues" evidence="5">
    <location>
        <begin position="18"/>
        <end position="35"/>
    </location>
</feature>
<dbReference type="GO" id="GO:0098886">
    <property type="term" value="P:modification of dendritic spine"/>
    <property type="evidence" value="ECO:0007669"/>
    <property type="project" value="TreeGrafter"/>
</dbReference>
<feature type="compositionally biased region" description="Low complexity" evidence="5">
    <location>
        <begin position="109"/>
        <end position="121"/>
    </location>
</feature>
<dbReference type="GO" id="GO:0032233">
    <property type="term" value="P:positive regulation of actin filament bundle assembly"/>
    <property type="evidence" value="ECO:0007669"/>
    <property type="project" value="TreeGrafter"/>
</dbReference>
<dbReference type="GO" id="GO:1905355">
    <property type="term" value="P:spine apparatus assembly"/>
    <property type="evidence" value="ECO:0007669"/>
    <property type="project" value="TreeGrafter"/>
</dbReference>
<keyword evidence="7" id="KW-1185">Reference proteome</keyword>